<dbReference type="EMBL" id="CAJVQA010018659">
    <property type="protein sequence ID" value="CAG8755283.1"/>
    <property type="molecule type" value="Genomic_DNA"/>
</dbReference>
<accession>A0A9N9IXQ0</accession>
<comment type="caution">
    <text evidence="1">The sequence shown here is derived from an EMBL/GenBank/DDBJ whole genome shotgun (WGS) entry which is preliminary data.</text>
</comment>
<proteinExistence type="predicted"/>
<organism evidence="1 2">
    <name type="scientific">Cetraspora pellucida</name>
    <dbReference type="NCBI Taxonomy" id="1433469"/>
    <lineage>
        <taxon>Eukaryota</taxon>
        <taxon>Fungi</taxon>
        <taxon>Fungi incertae sedis</taxon>
        <taxon>Mucoromycota</taxon>
        <taxon>Glomeromycotina</taxon>
        <taxon>Glomeromycetes</taxon>
        <taxon>Diversisporales</taxon>
        <taxon>Gigasporaceae</taxon>
        <taxon>Cetraspora</taxon>
    </lineage>
</organism>
<dbReference type="OrthoDB" id="2377114at2759"/>
<keyword evidence="2" id="KW-1185">Reference proteome</keyword>
<evidence type="ECO:0000313" key="2">
    <source>
        <dbReference type="Proteomes" id="UP000789759"/>
    </source>
</evidence>
<name>A0A9N9IXQ0_9GLOM</name>
<dbReference type="AlphaFoldDB" id="A0A9N9IXQ0"/>
<reference evidence="1" key="1">
    <citation type="submission" date="2021-06" db="EMBL/GenBank/DDBJ databases">
        <authorList>
            <person name="Kallberg Y."/>
            <person name="Tangrot J."/>
            <person name="Rosling A."/>
        </authorList>
    </citation>
    <scope>NUCLEOTIDE SEQUENCE</scope>
    <source>
        <strain evidence="1">FL966</strain>
    </source>
</reference>
<feature type="non-terminal residue" evidence="1">
    <location>
        <position position="58"/>
    </location>
</feature>
<protein>
    <submittedName>
        <fullName evidence="1">2048_t:CDS:1</fullName>
    </submittedName>
</protein>
<sequence length="58" mass="6728">MPELAHALINKKEKQLKLINQVVDEVIVKIKSDTDKDNEIQLKKEIAEVEAFKLQNQQ</sequence>
<dbReference type="Proteomes" id="UP000789759">
    <property type="component" value="Unassembled WGS sequence"/>
</dbReference>
<evidence type="ECO:0000313" key="1">
    <source>
        <dbReference type="EMBL" id="CAG8755283.1"/>
    </source>
</evidence>
<gene>
    <name evidence="1" type="ORF">CPELLU_LOCUS14965</name>
</gene>